<dbReference type="SFLD" id="SFLDG01135">
    <property type="entry name" value="C1.5.6:_HAD__Beta-PGM__Phospha"/>
    <property type="match status" value="1"/>
</dbReference>
<dbReference type="Gene3D" id="1.10.150.240">
    <property type="entry name" value="Putative phosphatase, domain 2"/>
    <property type="match status" value="1"/>
</dbReference>
<dbReference type="GO" id="GO:0005829">
    <property type="term" value="C:cytosol"/>
    <property type="evidence" value="ECO:0007669"/>
    <property type="project" value="TreeGrafter"/>
</dbReference>
<dbReference type="NCBIfam" id="TIGR01449">
    <property type="entry name" value="PGP_bact"/>
    <property type="match status" value="1"/>
</dbReference>
<dbReference type="Proteomes" id="UP000219439">
    <property type="component" value="Unassembled WGS sequence"/>
</dbReference>
<evidence type="ECO:0000256" key="9">
    <source>
        <dbReference type="ARBA" id="ARBA00023277"/>
    </source>
</evidence>
<dbReference type="Pfam" id="PF13419">
    <property type="entry name" value="HAD_2"/>
    <property type="match status" value="1"/>
</dbReference>
<dbReference type="InterPro" id="IPR006439">
    <property type="entry name" value="HAD-SF_hydro_IA"/>
</dbReference>
<dbReference type="InterPro" id="IPR037512">
    <property type="entry name" value="PGPase_prok"/>
</dbReference>
<dbReference type="GO" id="GO:0046872">
    <property type="term" value="F:metal ion binding"/>
    <property type="evidence" value="ECO:0007669"/>
    <property type="project" value="UniProtKB-KW"/>
</dbReference>
<dbReference type="GO" id="GO:0008967">
    <property type="term" value="F:phosphoglycolate phosphatase activity"/>
    <property type="evidence" value="ECO:0007669"/>
    <property type="project" value="UniProtKB-EC"/>
</dbReference>
<comment type="similarity">
    <text evidence="4">Belongs to the HAD-like hydrolase superfamily. CbbY/CbbZ/Gph/YieH family.</text>
</comment>
<evidence type="ECO:0000256" key="1">
    <source>
        <dbReference type="ARBA" id="ARBA00000830"/>
    </source>
</evidence>
<dbReference type="NCBIfam" id="TIGR01549">
    <property type="entry name" value="HAD-SF-IA-v1"/>
    <property type="match status" value="1"/>
</dbReference>
<keyword evidence="8" id="KW-0460">Magnesium</keyword>
<keyword evidence="11" id="KW-1185">Reference proteome</keyword>
<dbReference type="SUPFAM" id="SSF56784">
    <property type="entry name" value="HAD-like"/>
    <property type="match status" value="1"/>
</dbReference>
<evidence type="ECO:0000256" key="5">
    <source>
        <dbReference type="ARBA" id="ARBA00013078"/>
    </source>
</evidence>
<evidence type="ECO:0000313" key="11">
    <source>
        <dbReference type="Proteomes" id="UP000219439"/>
    </source>
</evidence>
<dbReference type="GO" id="GO:0005975">
    <property type="term" value="P:carbohydrate metabolic process"/>
    <property type="evidence" value="ECO:0007669"/>
    <property type="project" value="InterPro"/>
</dbReference>
<dbReference type="PANTHER" id="PTHR43434:SF1">
    <property type="entry name" value="PHOSPHOGLYCOLATE PHOSPHATASE"/>
    <property type="match status" value="1"/>
</dbReference>
<accession>A0A285NCX6</accession>
<dbReference type="InterPro" id="IPR023214">
    <property type="entry name" value="HAD_sf"/>
</dbReference>
<dbReference type="EC" id="3.1.3.18" evidence="5"/>
<dbReference type="SFLD" id="SFLDS00003">
    <property type="entry name" value="Haloacid_Dehalogenase"/>
    <property type="match status" value="1"/>
</dbReference>
<keyword evidence="9" id="KW-0119">Carbohydrate metabolism</keyword>
<dbReference type="SFLD" id="SFLDG01129">
    <property type="entry name" value="C1.5:_HAD__Beta-PGM__Phosphata"/>
    <property type="match status" value="1"/>
</dbReference>
<evidence type="ECO:0000256" key="2">
    <source>
        <dbReference type="ARBA" id="ARBA00001946"/>
    </source>
</evidence>
<dbReference type="RefSeq" id="WP_097152085.1">
    <property type="nucleotide sequence ID" value="NZ_OBEL01000001.1"/>
</dbReference>
<reference evidence="10 11" key="1">
    <citation type="submission" date="2017-09" db="EMBL/GenBank/DDBJ databases">
        <authorList>
            <person name="Ehlers B."/>
            <person name="Leendertz F.H."/>
        </authorList>
    </citation>
    <scope>NUCLEOTIDE SEQUENCE [LARGE SCALE GENOMIC DNA]</scope>
    <source>
        <strain evidence="10 11">DSM 18289</strain>
    </source>
</reference>
<comment type="catalytic activity">
    <reaction evidence="1">
        <text>2-phosphoglycolate + H2O = glycolate + phosphate</text>
        <dbReference type="Rhea" id="RHEA:14369"/>
        <dbReference type="ChEBI" id="CHEBI:15377"/>
        <dbReference type="ChEBI" id="CHEBI:29805"/>
        <dbReference type="ChEBI" id="CHEBI:43474"/>
        <dbReference type="ChEBI" id="CHEBI:58033"/>
        <dbReference type="EC" id="3.1.3.18"/>
    </reaction>
</comment>
<dbReference type="PANTHER" id="PTHR43434">
    <property type="entry name" value="PHOSPHOGLYCOLATE PHOSPHATASE"/>
    <property type="match status" value="1"/>
</dbReference>
<evidence type="ECO:0000256" key="6">
    <source>
        <dbReference type="ARBA" id="ARBA00022723"/>
    </source>
</evidence>
<evidence type="ECO:0000256" key="7">
    <source>
        <dbReference type="ARBA" id="ARBA00022801"/>
    </source>
</evidence>
<sequence>MVASPFTSLLFDLDGTLVDTAPDLINAVNHVFARQNLPAVPGELVRPYVGLGALAMLQKGYEYHDLGIDEAQLAQVHGVFRAYYEENICVESQAYDGVWDVIPSLYEEGYRLAICTNKPEYLAVELLDRLDLSKYFAAICGSDSVPNRKPHRDHLAITADRAGTSLDRSVMVGDASPDVDGARNACIPIIGFDYGYSTVAMADLSPDVLLSSFGDLPDALKQLSSDKSIDR</sequence>
<keyword evidence="7" id="KW-0378">Hydrolase</keyword>
<proteinExistence type="inferred from homology"/>
<dbReference type="InterPro" id="IPR041492">
    <property type="entry name" value="HAD_2"/>
</dbReference>
<comment type="pathway">
    <text evidence="3">Organic acid metabolism; glycolate biosynthesis; glycolate from 2-phosphoglycolate: step 1/1.</text>
</comment>
<dbReference type="GO" id="GO:0006281">
    <property type="term" value="P:DNA repair"/>
    <property type="evidence" value="ECO:0007669"/>
    <property type="project" value="TreeGrafter"/>
</dbReference>
<dbReference type="Gene3D" id="3.40.50.1000">
    <property type="entry name" value="HAD superfamily/HAD-like"/>
    <property type="match status" value="1"/>
</dbReference>
<keyword evidence="6" id="KW-0479">Metal-binding</keyword>
<organism evidence="10 11">
    <name type="scientific">Cohaesibacter gelatinilyticus</name>
    <dbReference type="NCBI Taxonomy" id="372072"/>
    <lineage>
        <taxon>Bacteria</taxon>
        <taxon>Pseudomonadati</taxon>
        <taxon>Pseudomonadota</taxon>
        <taxon>Alphaproteobacteria</taxon>
        <taxon>Hyphomicrobiales</taxon>
        <taxon>Cohaesibacteraceae</taxon>
    </lineage>
</organism>
<protein>
    <recommendedName>
        <fullName evidence="5">phosphoglycolate phosphatase</fullName>
        <ecNumber evidence="5">3.1.3.18</ecNumber>
    </recommendedName>
</protein>
<evidence type="ECO:0000256" key="3">
    <source>
        <dbReference type="ARBA" id="ARBA00004818"/>
    </source>
</evidence>
<dbReference type="OrthoDB" id="9793014at2"/>
<dbReference type="InterPro" id="IPR036412">
    <property type="entry name" value="HAD-like_sf"/>
</dbReference>
<dbReference type="InterPro" id="IPR050155">
    <property type="entry name" value="HAD-like_hydrolase_sf"/>
</dbReference>
<name>A0A285NCX6_9HYPH</name>
<evidence type="ECO:0000256" key="4">
    <source>
        <dbReference type="ARBA" id="ARBA00006171"/>
    </source>
</evidence>
<gene>
    <name evidence="10" type="ORF">SAMN06265368_0796</name>
</gene>
<evidence type="ECO:0000256" key="8">
    <source>
        <dbReference type="ARBA" id="ARBA00022842"/>
    </source>
</evidence>
<dbReference type="AlphaFoldDB" id="A0A285NCX6"/>
<dbReference type="InterPro" id="IPR023198">
    <property type="entry name" value="PGP-like_dom2"/>
</dbReference>
<evidence type="ECO:0000313" key="10">
    <source>
        <dbReference type="EMBL" id="SNZ07279.1"/>
    </source>
</evidence>
<dbReference type="EMBL" id="OBEL01000001">
    <property type="protein sequence ID" value="SNZ07279.1"/>
    <property type="molecule type" value="Genomic_DNA"/>
</dbReference>
<comment type="cofactor">
    <cofactor evidence="2">
        <name>Mg(2+)</name>
        <dbReference type="ChEBI" id="CHEBI:18420"/>
    </cofactor>
</comment>